<feature type="region of interest" description="Disordered" evidence="7">
    <location>
        <begin position="74"/>
        <end position="111"/>
    </location>
</feature>
<keyword evidence="3" id="KW-0805">Transcription regulation</keyword>
<evidence type="ECO:0000313" key="9">
    <source>
        <dbReference type="Proteomes" id="UP000654922"/>
    </source>
</evidence>
<feature type="region of interest" description="Disordered" evidence="7">
    <location>
        <begin position="1"/>
        <end position="52"/>
    </location>
</feature>
<dbReference type="InterPro" id="IPR051089">
    <property type="entry name" value="prtT"/>
</dbReference>
<accession>A0A8H6Q651</accession>
<comment type="subcellular location">
    <subcellularLocation>
        <location evidence="1">Nucleus</location>
    </subcellularLocation>
</comment>
<reference evidence="8" key="1">
    <citation type="submission" date="2020-06" db="EMBL/GenBank/DDBJ databases">
        <title>Draft genome sequences of strains closely related to Aspergillus parafelis and Aspergillus hiratsukae.</title>
        <authorList>
            <person name="Dos Santos R.A.C."/>
            <person name="Rivero-Menendez O."/>
            <person name="Steenwyk J.L."/>
            <person name="Mead M.E."/>
            <person name="Goldman G.H."/>
            <person name="Alastruey-Izquierdo A."/>
            <person name="Rokas A."/>
        </authorList>
    </citation>
    <scope>NUCLEOTIDE SEQUENCE</scope>
    <source>
        <strain evidence="8">CNM-CM5623</strain>
    </source>
</reference>
<feature type="region of interest" description="Disordered" evidence="7">
    <location>
        <begin position="657"/>
        <end position="678"/>
    </location>
</feature>
<proteinExistence type="predicted"/>
<feature type="compositionally biased region" description="Polar residues" evidence="7">
    <location>
        <begin position="90"/>
        <end position="102"/>
    </location>
</feature>
<name>A0A8H6Q651_9EURO</name>
<dbReference type="AlphaFoldDB" id="A0A8H6Q651"/>
<sequence length="678" mass="75776">MEFGINTPFSLPDNEAAEPGSVGMGEEQQQKMCQKSGKPCIDATTQPGKRQRQLNERILEVQSQIELMLSSAELQNSAGDKPPSSEDTLHSPSELSRNTQPDRNLFINGNPGMEDLESSIQSWLADHITDLDDRTAETIFGRYLTNMAPKLPVVVFAPGTTAADVRSGNPLLFLAILDVASSGFCALETQRKLRKLIVQAYVHCMLRTEQYTIGLLQALIVSATWYRTIEPVEPGEQMDIYQISHTAANMALIMRLGETLNAKSGGSVHAESLEARRVWLGCHYICSNTSMSLRAPNVMRWTRLMDECLEVLETSPAALPSDKVLCRHIRLQHITEEFAMQVSVEEASSHDKAQAIRVQMTHRAFKRQLNEWGKDVADGCWDEALEFSYYFSRLYINEVAYCTPTTDDVTVGSPSIVSIETHAIPEFMETTDNIFRVFASLDMSTIRALPAMYLIRIIYTFMILVKLYFAATKLPIDDARLPVARLQVSHRLNRVIQMSAGWDPLWPATKLTTVFSRMRSWSESGDGNPQRLQQAGSSLTLWEFRTPSLNGDAHGMEMVESDFGVDTPPFSLEQPLGTDFSIVPPFRPMSPTTESCFPRKEATGFMQDDAPLDACDTPNIEQMDEPAYMGLDWSQVPDMGFDLCNLDAPFSPIPVPNPGFDPNALMKENSQIERKDGD</sequence>
<dbReference type="PANTHER" id="PTHR31845:SF39">
    <property type="entry name" value="TRANSCRIPTION FACTOR PBCR-RELATED"/>
    <property type="match status" value="1"/>
</dbReference>
<evidence type="ECO:0000256" key="1">
    <source>
        <dbReference type="ARBA" id="ARBA00004123"/>
    </source>
</evidence>
<evidence type="ECO:0000256" key="4">
    <source>
        <dbReference type="ARBA" id="ARBA00023125"/>
    </source>
</evidence>
<dbReference type="GO" id="GO:0000981">
    <property type="term" value="F:DNA-binding transcription factor activity, RNA polymerase II-specific"/>
    <property type="evidence" value="ECO:0007669"/>
    <property type="project" value="TreeGrafter"/>
</dbReference>
<dbReference type="Proteomes" id="UP000654922">
    <property type="component" value="Unassembled WGS sequence"/>
</dbReference>
<evidence type="ECO:0000256" key="5">
    <source>
        <dbReference type="ARBA" id="ARBA00023163"/>
    </source>
</evidence>
<dbReference type="GO" id="GO:0005634">
    <property type="term" value="C:nucleus"/>
    <property type="evidence" value="ECO:0007669"/>
    <property type="project" value="UniProtKB-SubCell"/>
</dbReference>
<evidence type="ECO:0000256" key="3">
    <source>
        <dbReference type="ARBA" id="ARBA00023015"/>
    </source>
</evidence>
<comment type="caution">
    <text evidence="8">The sequence shown here is derived from an EMBL/GenBank/DDBJ whole genome shotgun (WGS) entry which is preliminary data.</text>
</comment>
<evidence type="ECO:0000256" key="2">
    <source>
        <dbReference type="ARBA" id="ARBA00022833"/>
    </source>
</evidence>
<evidence type="ECO:0000256" key="7">
    <source>
        <dbReference type="SAM" id="MobiDB-lite"/>
    </source>
</evidence>
<gene>
    <name evidence="8" type="ORF">CNMCM5623_000023</name>
</gene>
<keyword evidence="6" id="KW-0539">Nucleus</keyword>
<keyword evidence="4" id="KW-0238">DNA-binding</keyword>
<dbReference type="GO" id="GO:0000976">
    <property type="term" value="F:transcription cis-regulatory region binding"/>
    <property type="evidence" value="ECO:0007669"/>
    <property type="project" value="TreeGrafter"/>
</dbReference>
<keyword evidence="5" id="KW-0804">Transcription</keyword>
<dbReference type="OrthoDB" id="8062037at2759"/>
<evidence type="ECO:0000256" key="6">
    <source>
        <dbReference type="ARBA" id="ARBA00023242"/>
    </source>
</evidence>
<evidence type="ECO:0008006" key="10">
    <source>
        <dbReference type="Google" id="ProtNLM"/>
    </source>
</evidence>
<dbReference type="PANTHER" id="PTHR31845">
    <property type="entry name" value="FINGER DOMAIN PROTEIN, PUTATIVE-RELATED"/>
    <property type="match status" value="1"/>
</dbReference>
<evidence type="ECO:0000313" key="8">
    <source>
        <dbReference type="EMBL" id="KAF7166266.1"/>
    </source>
</evidence>
<keyword evidence="2" id="KW-0862">Zinc</keyword>
<dbReference type="EMBL" id="JACBAE010001306">
    <property type="protein sequence ID" value="KAF7166266.1"/>
    <property type="molecule type" value="Genomic_DNA"/>
</dbReference>
<protein>
    <recommendedName>
        <fullName evidence="10">Transcription factor domain-containing protein</fullName>
    </recommendedName>
</protein>
<organism evidence="8 9">
    <name type="scientific">Aspergillus felis</name>
    <dbReference type="NCBI Taxonomy" id="1287682"/>
    <lineage>
        <taxon>Eukaryota</taxon>
        <taxon>Fungi</taxon>
        <taxon>Dikarya</taxon>
        <taxon>Ascomycota</taxon>
        <taxon>Pezizomycotina</taxon>
        <taxon>Eurotiomycetes</taxon>
        <taxon>Eurotiomycetidae</taxon>
        <taxon>Eurotiales</taxon>
        <taxon>Aspergillaceae</taxon>
        <taxon>Aspergillus</taxon>
        <taxon>Aspergillus subgen. Fumigati</taxon>
    </lineage>
</organism>